<dbReference type="Proteomes" id="UP001189429">
    <property type="component" value="Unassembled WGS sequence"/>
</dbReference>
<feature type="chain" id="PRO_5046137956" description="GDP-fucose protein O-fucosyltransferase 1" evidence="2">
    <location>
        <begin position="21"/>
        <end position="614"/>
    </location>
</feature>
<name>A0ABN9XJU7_9DINO</name>
<comment type="caution">
    <text evidence="3">The sequence shown here is derived from an EMBL/GenBank/DDBJ whole genome shotgun (WGS) entry which is preliminary data.</text>
</comment>
<feature type="region of interest" description="Disordered" evidence="1">
    <location>
        <begin position="70"/>
        <end position="102"/>
    </location>
</feature>
<keyword evidence="2" id="KW-0732">Signal</keyword>
<proteinExistence type="predicted"/>
<feature type="region of interest" description="Disordered" evidence="1">
    <location>
        <begin position="133"/>
        <end position="171"/>
    </location>
</feature>
<dbReference type="EMBL" id="CAUYUJ010020700">
    <property type="protein sequence ID" value="CAK0899948.1"/>
    <property type="molecule type" value="Genomic_DNA"/>
</dbReference>
<organism evidence="3 4">
    <name type="scientific">Prorocentrum cordatum</name>
    <dbReference type="NCBI Taxonomy" id="2364126"/>
    <lineage>
        <taxon>Eukaryota</taxon>
        <taxon>Sar</taxon>
        <taxon>Alveolata</taxon>
        <taxon>Dinophyceae</taxon>
        <taxon>Prorocentrales</taxon>
        <taxon>Prorocentraceae</taxon>
        <taxon>Prorocentrum</taxon>
    </lineage>
</organism>
<evidence type="ECO:0000256" key="2">
    <source>
        <dbReference type="SAM" id="SignalP"/>
    </source>
</evidence>
<evidence type="ECO:0000313" key="3">
    <source>
        <dbReference type="EMBL" id="CAK0899948.1"/>
    </source>
</evidence>
<evidence type="ECO:0000256" key="1">
    <source>
        <dbReference type="SAM" id="MobiDB-lite"/>
    </source>
</evidence>
<accession>A0ABN9XJU7</accession>
<feature type="signal peptide" evidence="2">
    <location>
        <begin position="1"/>
        <end position="20"/>
    </location>
</feature>
<feature type="compositionally biased region" description="Polar residues" evidence="1">
    <location>
        <begin position="229"/>
        <end position="239"/>
    </location>
</feature>
<protein>
    <recommendedName>
        <fullName evidence="5">GDP-fucose protein O-fucosyltransferase 1</fullName>
    </recommendedName>
</protein>
<sequence length="614" mass="66630">MAGASLRVLLCALLALACEGQLDDAVGMVQAALEWPTLGASRALGATHAAQRGRVRSKASTEAVDKLMREAREKSRRKRTPSFQFSHSPKEASTGKTGEASAQKAVEVGANAKEAEASTEWSSQSYIIEKTAVASTREASESGAARKGAEATITKASQSDTEEKQSGARAQVEATITEASGSGTAVQEAEATVIEDNDSGTAGRGAEASNADAAGKRAEAAAVEAAGSSGKQAEATGSQAAGERAEDTQQAATVSGSGAVASGTVGHWAQQMHQAGFANWLDYNAHKRETKKKFEALGSYFSSREEDDAAATVNGLAWPAHAPMPKPALITMLNRARLGNRLFQWAALLSITKEAGARAAAPHNERYKPGAIPQLDNLEELIWSSEDMDWLNTQDHKCHMWDFGWPLKLDYDLGNLSNWTLSGVSKGELHIQSALEPRKGMNWARVWADAILTTPTPSPCSVVELDGFWQRPEFFVHHLNWLRPTFWNAEVAGQARHILDSWLEKTGPAGAVVGIHLRLGDYIGMGRNLDMDYYRNGLLEVKRHRNVDELTCVIFSDDIHLASNVSLELESCTKRIPVYPCRELGKEYHCKRAERVVNDRVSFYMMSQLPNIIL</sequence>
<keyword evidence="4" id="KW-1185">Reference proteome</keyword>
<evidence type="ECO:0000313" key="4">
    <source>
        <dbReference type="Proteomes" id="UP001189429"/>
    </source>
</evidence>
<dbReference type="PROSITE" id="PS51257">
    <property type="entry name" value="PROKAR_LIPOPROTEIN"/>
    <property type="match status" value="1"/>
</dbReference>
<feature type="region of interest" description="Disordered" evidence="1">
    <location>
        <begin position="195"/>
        <end position="257"/>
    </location>
</feature>
<gene>
    <name evidence="3" type="ORF">PCOR1329_LOCUS77363</name>
</gene>
<reference evidence="3" key="1">
    <citation type="submission" date="2023-10" db="EMBL/GenBank/DDBJ databases">
        <authorList>
            <person name="Chen Y."/>
            <person name="Shah S."/>
            <person name="Dougan E. K."/>
            <person name="Thang M."/>
            <person name="Chan C."/>
        </authorList>
    </citation>
    <scope>NUCLEOTIDE SEQUENCE [LARGE SCALE GENOMIC DNA]</scope>
</reference>
<feature type="non-terminal residue" evidence="3">
    <location>
        <position position="614"/>
    </location>
</feature>
<evidence type="ECO:0008006" key="5">
    <source>
        <dbReference type="Google" id="ProtNLM"/>
    </source>
</evidence>